<evidence type="ECO:0000313" key="2">
    <source>
        <dbReference type="Proteomes" id="UP001057580"/>
    </source>
</evidence>
<dbReference type="GO" id="GO:0006487">
    <property type="term" value="P:protein N-linked glycosylation"/>
    <property type="evidence" value="ECO:0007669"/>
    <property type="project" value="TreeGrafter"/>
</dbReference>
<dbReference type="SUPFAM" id="SSF53756">
    <property type="entry name" value="UDP-Glycosyltransferase/glycogen phosphorylase"/>
    <property type="match status" value="1"/>
</dbReference>
<dbReference type="EMBL" id="CP104003">
    <property type="protein sequence ID" value="UWM53433.1"/>
    <property type="molecule type" value="Genomic_DNA"/>
</dbReference>
<dbReference type="GO" id="GO:0016020">
    <property type="term" value="C:membrane"/>
    <property type="evidence" value="ECO:0007669"/>
    <property type="project" value="TreeGrafter"/>
</dbReference>
<reference evidence="1" key="1">
    <citation type="submission" date="2022-09" db="EMBL/GenBank/DDBJ databases">
        <title>Diverse halophilic archaea isolated from saline environments.</title>
        <authorList>
            <person name="Cui H.-L."/>
        </authorList>
    </citation>
    <scope>NUCLEOTIDE SEQUENCE</scope>
    <source>
        <strain evidence="1">ZS-35-S2</strain>
    </source>
</reference>
<protein>
    <submittedName>
        <fullName evidence="1">Glycosyltransferase</fullName>
        <ecNumber evidence="1">2.4.-.-</ecNumber>
    </submittedName>
</protein>
<keyword evidence="1" id="KW-0808">Transferase</keyword>
<dbReference type="GeneID" id="74943747"/>
<dbReference type="InterPro" id="IPR038013">
    <property type="entry name" value="ALG11"/>
</dbReference>
<dbReference type="RefSeq" id="WP_260592427.1">
    <property type="nucleotide sequence ID" value="NZ_CP104003.1"/>
</dbReference>
<organism evidence="1 2">
    <name type="scientific">Salinirubellus salinus</name>
    <dbReference type="NCBI Taxonomy" id="1364945"/>
    <lineage>
        <taxon>Archaea</taxon>
        <taxon>Methanobacteriati</taxon>
        <taxon>Methanobacteriota</taxon>
        <taxon>Stenosarchaea group</taxon>
        <taxon>Halobacteria</taxon>
        <taxon>Halobacteriales</taxon>
        <taxon>Natronomonadaceae</taxon>
        <taxon>Salinirubellus</taxon>
    </lineage>
</organism>
<keyword evidence="2" id="KW-1185">Reference proteome</keyword>
<evidence type="ECO:0000313" key="1">
    <source>
        <dbReference type="EMBL" id="UWM53433.1"/>
    </source>
</evidence>
<dbReference type="KEGG" id="ssai:N0B31_14955"/>
<dbReference type="PANTHER" id="PTHR45919">
    <property type="entry name" value="GDP-MAN:MAN(3)GLCNAC(2)-PP-DOL ALPHA-1,2-MANNOSYLTRANSFERASE"/>
    <property type="match status" value="1"/>
</dbReference>
<dbReference type="GO" id="GO:0004377">
    <property type="term" value="F:GDP-Man:Man(3)GlcNAc(2)-PP-Dol alpha-1,2-mannosyltransferase activity"/>
    <property type="evidence" value="ECO:0007669"/>
    <property type="project" value="InterPro"/>
</dbReference>
<dbReference type="Proteomes" id="UP001057580">
    <property type="component" value="Chromosome"/>
</dbReference>
<dbReference type="AlphaFoldDB" id="A0A9E7U9Q3"/>
<sequence>MARVAVFHNTLDFQGGADAVCLHACAALAEDHDVTLFTASKTDPVTLADRFDISLEADVVQPPGATALAAGFEALGPFVGPQLAARTTLLRLLCRRRLDSFDAVVSTANELSIPGPSVQYVHFPQFRLTRTEAAETSALNRVWTRLAGPEAPADRRTRLVANSAWTADVVERLYGIRPTVCHPPVDRIDGRPWTEREHGVLVLGRIAPDKRTLEAVEVLDRLRERGYDLTGRIVGAAPPAYREYVGRVRRAAAERPYLGVETDVSRERITDLLGRYRYGLNAKPREHFGMAVAEYVAAGMLPFAPADGGQVDVLDGDRRLLFDDLDGAVDRVASAVETDLRPFLPRDRFGSERFAAAMREHVAAILK</sequence>
<dbReference type="Gene3D" id="3.40.50.2000">
    <property type="entry name" value="Glycogen Phosphorylase B"/>
    <property type="match status" value="2"/>
</dbReference>
<dbReference type="PANTHER" id="PTHR45919:SF1">
    <property type="entry name" value="GDP-MAN:MAN(3)GLCNAC(2)-PP-DOL ALPHA-1,2-MANNOSYLTRANSFERASE"/>
    <property type="match status" value="1"/>
</dbReference>
<dbReference type="EC" id="2.4.-.-" evidence="1"/>
<accession>A0A9E7U9Q3</accession>
<name>A0A9E7U9Q3_9EURY</name>
<keyword evidence="1" id="KW-0328">Glycosyltransferase</keyword>
<gene>
    <name evidence="1" type="ORF">N0B31_14955</name>
</gene>
<proteinExistence type="predicted"/>